<proteinExistence type="predicted"/>
<sequence length="98" mass="11030">MKVKDIQITDSFALAIANGDFPVVESDQQHVALIFKTYVGHWREYPLVGVGIDTYMNGIGLEAAIKRNGRVQMENDGYRKVEISVLEGEKIYVNGERI</sequence>
<name>A0A6J5RBH3_9CAUD</name>
<protein>
    <submittedName>
        <fullName evidence="1">Uncharacterized protein</fullName>
    </submittedName>
</protein>
<reference evidence="1" key="1">
    <citation type="submission" date="2020-05" db="EMBL/GenBank/DDBJ databases">
        <authorList>
            <person name="Chiriac C."/>
            <person name="Salcher M."/>
            <person name="Ghai R."/>
            <person name="Kavagutti S V."/>
        </authorList>
    </citation>
    <scope>NUCLEOTIDE SEQUENCE</scope>
</reference>
<accession>A0A6J5RBH3</accession>
<organism evidence="1">
    <name type="scientific">uncultured Caudovirales phage</name>
    <dbReference type="NCBI Taxonomy" id="2100421"/>
    <lineage>
        <taxon>Viruses</taxon>
        <taxon>Duplodnaviria</taxon>
        <taxon>Heunggongvirae</taxon>
        <taxon>Uroviricota</taxon>
        <taxon>Caudoviricetes</taxon>
        <taxon>Peduoviridae</taxon>
        <taxon>Maltschvirus</taxon>
        <taxon>Maltschvirus maltsch</taxon>
    </lineage>
</organism>
<dbReference type="EMBL" id="LR797179">
    <property type="protein sequence ID" value="CAB4191906.1"/>
    <property type="molecule type" value="Genomic_DNA"/>
</dbReference>
<evidence type="ECO:0000313" key="1">
    <source>
        <dbReference type="EMBL" id="CAB4191906.1"/>
    </source>
</evidence>
<gene>
    <name evidence="1" type="ORF">UFOVP1230_32</name>
</gene>